<evidence type="ECO:0000313" key="2">
    <source>
        <dbReference type="Proteomes" id="UP000798808"/>
    </source>
</evidence>
<dbReference type="EMBL" id="SMLW01000381">
    <property type="protein sequence ID" value="MTI24208.1"/>
    <property type="molecule type" value="Genomic_DNA"/>
</dbReference>
<evidence type="ECO:0000313" key="1">
    <source>
        <dbReference type="EMBL" id="MTI24208.1"/>
    </source>
</evidence>
<sequence>MMNIISLIVHFLKEHKKALIAMILVGAAITIYGLDTQLKISQERYINQQKENDLKERQNLFEKKQLKARILDSIKTAANREERLSIKTEREQLEKAQYVLAAEKQKVGRERQKLEAQKYVNALVAEISNMGEARSNGVYLIYNKEYRILQSKLDQLEIQSRIAGQYELWKPFIDARRPKVKPSLIVSEG</sequence>
<dbReference type="Proteomes" id="UP000798808">
    <property type="component" value="Unassembled WGS sequence"/>
</dbReference>
<protein>
    <submittedName>
        <fullName evidence="1">Uncharacterized protein</fullName>
    </submittedName>
</protein>
<keyword evidence="2" id="KW-1185">Reference proteome</keyword>
<comment type="caution">
    <text evidence="1">The sequence shown here is derived from an EMBL/GenBank/DDBJ whole genome shotgun (WGS) entry which is preliminary data.</text>
</comment>
<dbReference type="RefSeq" id="WP_155169969.1">
    <property type="nucleotide sequence ID" value="NZ_BAAAFL010000019.1"/>
</dbReference>
<organism evidence="1 2">
    <name type="scientific">Fulvivirga kasyanovii</name>
    <dbReference type="NCBI Taxonomy" id="396812"/>
    <lineage>
        <taxon>Bacteria</taxon>
        <taxon>Pseudomonadati</taxon>
        <taxon>Bacteroidota</taxon>
        <taxon>Cytophagia</taxon>
        <taxon>Cytophagales</taxon>
        <taxon>Fulvivirgaceae</taxon>
        <taxon>Fulvivirga</taxon>
    </lineage>
</organism>
<accession>A0ABW9RJL8</accession>
<reference evidence="1 2" key="1">
    <citation type="submission" date="2019-02" db="EMBL/GenBank/DDBJ databases">
        <authorList>
            <person name="Goldberg S.R."/>
            <person name="Haltli B.A."/>
            <person name="Correa H."/>
            <person name="Russell K.G."/>
        </authorList>
    </citation>
    <scope>NUCLEOTIDE SEQUENCE [LARGE SCALE GENOMIC DNA]</scope>
    <source>
        <strain evidence="1 2">JCM 16186</strain>
    </source>
</reference>
<gene>
    <name evidence="1" type="ORF">E1163_04550</name>
</gene>
<proteinExistence type="predicted"/>
<name>A0ABW9RJL8_9BACT</name>